<keyword evidence="9" id="KW-0753">Steroid metabolism</keyword>
<comment type="cofactor">
    <cofactor evidence="1">
        <name>FAD</name>
        <dbReference type="ChEBI" id="CHEBI:57692"/>
    </cofactor>
</comment>
<dbReference type="InterPro" id="IPR052542">
    <property type="entry name" value="Cholesterol_Oxidase"/>
</dbReference>
<evidence type="ECO:0000256" key="1">
    <source>
        <dbReference type="ARBA" id="ARBA00001974"/>
    </source>
</evidence>
<dbReference type="Pfam" id="PF01266">
    <property type="entry name" value="DAO"/>
    <property type="match status" value="1"/>
</dbReference>
<proteinExistence type="inferred from homology"/>
<protein>
    <recommendedName>
        <fullName evidence="14">Cholesterol oxidase</fullName>
        <ecNumber evidence="13">1.1.3.6</ecNumber>
        <ecNumber evidence="11">5.3.3.1</ecNumber>
    </recommendedName>
    <alternativeName>
        <fullName evidence="15">Cholesterol isomerase</fullName>
    </alternativeName>
</protein>
<dbReference type="InterPro" id="IPR017896">
    <property type="entry name" value="4Fe4S_Fe-S-bd"/>
</dbReference>
<evidence type="ECO:0000313" key="18">
    <source>
        <dbReference type="Proteomes" id="UP000661607"/>
    </source>
</evidence>
<feature type="domain" description="4Fe-4S ferredoxin-type" evidence="16">
    <location>
        <begin position="177"/>
        <end position="206"/>
    </location>
</feature>
<sequence>MSFDVLVIGSGFGGSVSALRLAEKGYKVGVLEAGRRFDESTLPATSWRVRDFLWAPWLGLKGIQRIHVLGGPKGTRVMVLAGAGVGGGSLVYANTLYEPLEPFFRDPQWAGITDWKAELAPYYDQARRMLGVVVNPTVTRADEVMRKVAARMGVADTFRPAPVGVYFGKNGEDPYFGGVGPPRDGCVECGECMTGCRHNAKNMLTKNYLYLAERAGAKVYAECTVVSVRPDGDGYLVGAHRTGAPWRRRTFRARQVVFAAGTYGTQRLLHRLKATTLPGISPRLGAMTRTNSEALLGFERLSAGGDKLNRGVAITSSIHPDARTHIEPVRYGDGSNAMGLLRTLLVDGDGSRWRGFARQVARDPLTALRLLNLRRWSERTLIALVMQADGAAITTRRSPLGLRSEGGANPTWIPAGHEAVRHAAEEIGGVPGGSWLDLFDTPATAHFLGGCAIGDSPGSGVIDPYHRMYGYDGLHVVDGSAVSANLGVNPSLTITALAERAMSFWPNAGEPDPRPAQGAAYVKLSPIAPARPAVPEAAPGALRLKVLS</sequence>
<dbReference type="PROSITE" id="PS51379">
    <property type="entry name" value="4FE4S_FER_2"/>
    <property type="match status" value="1"/>
</dbReference>
<evidence type="ECO:0000256" key="7">
    <source>
        <dbReference type="ARBA" id="ARBA00023098"/>
    </source>
</evidence>
<evidence type="ECO:0000256" key="8">
    <source>
        <dbReference type="ARBA" id="ARBA00023166"/>
    </source>
</evidence>
<dbReference type="Gene3D" id="3.50.50.60">
    <property type="entry name" value="FAD/NAD(P)-binding domain"/>
    <property type="match status" value="3"/>
</dbReference>
<dbReference type="InterPro" id="IPR036188">
    <property type="entry name" value="FAD/NAD-bd_sf"/>
</dbReference>
<comment type="similarity">
    <text evidence="2">Belongs to the GMC oxidoreductase family.</text>
</comment>
<keyword evidence="8" id="KW-1207">Sterol metabolism</keyword>
<comment type="caution">
    <text evidence="17">The sequence shown here is derived from an EMBL/GenBank/DDBJ whole genome shotgun (WGS) entry which is preliminary data.</text>
</comment>
<dbReference type="Pfam" id="PF05199">
    <property type="entry name" value="GMC_oxred_C"/>
    <property type="match status" value="1"/>
</dbReference>
<name>A0ABR9KTV5_9ACTN</name>
<dbReference type="PANTHER" id="PTHR47470:SF1">
    <property type="entry name" value="FAD-DEPENDENT OXIDOREDUCTASE 2 FAD BINDING DOMAIN-CONTAINING PROTEIN"/>
    <property type="match status" value="1"/>
</dbReference>
<evidence type="ECO:0000256" key="12">
    <source>
        <dbReference type="ARBA" id="ARBA00049645"/>
    </source>
</evidence>
<evidence type="ECO:0000259" key="16">
    <source>
        <dbReference type="PROSITE" id="PS51379"/>
    </source>
</evidence>
<keyword evidence="6 17" id="KW-0560">Oxidoreductase</keyword>
<evidence type="ECO:0000256" key="15">
    <source>
        <dbReference type="ARBA" id="ARBA00049778"/>
    </source>
</evidence>
<evidence type="ECO:0000256" key="4">
    <source>
        <dbReference type="ARBA" id="ARBA00022630"/>
    </source>
</evidence>
<dbReference type="Proteomes" id="UP000661607">
    <property type="component" value="Unassembled WGS sequence"/>
</dbReference>
<keyword evidence="3" id="KW-0153">Cholesterol metabolism</keyword>
<evidence type="ECO:0000313" key="17">
    <source>
        <dbReference type="EMBL" id="MBE1565462.1"/>
    </source>
</evidence>
<dbReference type="EC" id="1.1.3.6" evidence="13"/>
<evidence type="ECO:0000256" key="3">
    <source>
        <dbReference type="ARBA" id="ARBA00022548"/>
    </source>
</evidence>
<comment type="pathway">
    <text evidence="12">Steroid metabolism; cholesterol degradation.</text>
</comment>
<reference evidence="17 18" key="1">
    <citation type="submission" date="2020-10" db="EMBL/GenBank/DDBJ databases">
        <title>Sequencing the genomes of 1000 actinobacteria strains.</title>
        <authorList>
            <person name="Klenk H.-P."/>
        </authorList>
    </citation>
    <scope>NUCLEOTIDE SEQUENCE [LARGE SCALE GENOMIC DNA]</scope>
    <source>
        <strain evidence="17 18">DSM 43748</strain>
    </source>
</reference>
<dbReference type="EMBL" id="JADBEF010000001">
    <property type="protein sequence ID" value="MBE1565462.1"/>
    <property type="molecule type" value="Genomic_DNA"/>
</dbReference>
<evidence type="ECO:0000256" key="10">
    <source>
        <dbReference type="ARBA" id="ARBA00023235"/>
    </source>
</evidence>
<keyword evidence="4" id="KW-0285">Flavoprotein</keyword>
<keyword evidence="7" id="KW-0443">Lipid metabolism</keyword>
<evidence type="ECO:0000256" key="11">
    <source>
        <dbReference type="ARBA" id="ARBA00038856"/>
    </source>
</evidence>
<dbReference type="RefSeq" id="WP_192779662.1">
    <property type="nucleotide sequence ID" value="NZ_BAAASY010000005.1"/>
</dbReference>
<dbReference type="InterPro" id="IPR006076">
    <property type="entry name" value="FAD-dep_OxRdtase"/>
</dbReference>
<evidence type="ECO:0000256" key="2">
    <source>
        <dbReference type="ARBA" id="ARBA00010790"/>
    </source>
</evidence>
<dbReference type="SUPFAM" id="SSF51905">
    <property type="entry name" value="FAD/NAD(P)-binding domain"/>
    <property type="match status" value="1"/>
</dbReference>
<organism evidence="17 18">
    <name type="scientific">Nonomuraea africana</name>
    <dbReference type="NCBI Taxonomy" id="46171"/>
    <lineage>
        <taxon>Bacteria</taxon>
        <taxon>Bacillati</taxon>
        <taxon>Actinomycetota</taxon>
        <taxon>Actinomycetes</taxon>
        <taxon>Streptosporangiales</taxon>
        <taxon>Streptosporangiaceae</taxon>
        <taxon>Nonomuraea</taxon>
    </lineage>
</organism>
<keyword evidence="10" id="KW-0413">Isomerase</keyword>
<dbReference type="InterPro" id="IPR007867">
    <property type="entry name" value="GMC_OxRtase_C"/>
</dbReference>
<evidence type="ECO:0000256" key="5">
    <source>
        <dbReference type="ARBA" id="ARBA00022827"/>
    </source>
</evidence>
<dbReference type="PANTHER" id="PTHR47470">
    <property type="entry name" value="CHOLESTEROL OXIDASE"/>
    <property type="match status" value="1"/>
</dbReference>
<keyword evidence="18" id="KW-1185">Reference proteome</keyword>
<evidence type="ECO:0000256" key="9">
    <source>
        <dbReference type="ARBA" id="ARBA00023221"/>
    </source>
</evidence>
<evidence type="ECO:0000256" key="6">
    <source>
        <dbReference type="ARBA" id="ARBA00023002"/>
    </source>
</evidence>
<evidence type="ECO:0000256" key="14">
    <source>
        <dbReference type="ARBA" id="ARBA00049744"/>
    </source>
</evidence>
<dbReference type="GO" id="GO:0016995">
    <property type="term" value="F:cholesterol oxidase activity"/>
    <property type="evidence" value="ECO:0007669"/>
    <property type="project" value="UniProtKB-EC"/>
</dbReference>
<dbReference type="EC" id="5.3.3.1" evidence="11"/>
<evidence type="ECO:0000256" key="13">
    <source>
        <dbReference type="ARBA" id="ARBA00049723"/>
    </source>
</evidence>
<gene>
    <name evidence="17" type="ORF">H4W81_008241</name>
</gene>
<keyword evidence="5" id="KW-0274">FAD</keyword>
<accession>A0ABR9KTV5</accession>